<dbReference type="Proteomes" id="UP000004923">
    <property type="component" value="Unassembled WGS sequence"/>
</dbReference>
<evidence type="ECO:0000313" key="3">
    <source>
        <dbReference type="Proteomes" id="UP000004923"/>
    </source>
</evidence>
<name>E8LF86_9FIRM</name>
<evidence type="ECO:0000313" key="2">
    <source>
        <dbReference type="EMBL" id="EFY04485.1"/>
    </source>
</evidence>
<dbReference type="EMBL" id="AEVN01000073">
    <property type="protein sequence ID" value="EFY04485.1"/>
    <property type="molecule type" value="Genomic_DNA"/>
</dbReference>
<dbReference type="AlphaFoldDB" id="E8LF86"/>
<feature type="chain" id="PRO_5003227168" description="Secreted protein" evidence="1">
    <location>
        <begin position="18"/>
        <end position="87"/>
    </location>
</feature>
<accession>E8LF86</accession>
<sequence length="87" mass="9920">MLLLFYAIMMLRNTAFAASEAVTTLPSARRCSQPPSLTGEIYSFRNQWRDIQKKLFLGMTLGMACLQKFIPEMQKTCSFQSRSACKN</sequence>
<reference evidence="2 3" key="1">
    <citation type="submission" date="2011-01" db="EMBL/GenBank/DDBJ databases">
        <authorList>
            <person name="Weinstock G."/>
            <person name="Sodergren E."/>
            <person name="Clifton S."/>
            <person name="Fulton L."/>
            <person name="Fulton B."/>
            <person name="Courtney L."/>
            <person name="Fronick C."/>
            <person name="Harrison M."/>
            <person name="Strong C."/>
            <person name="Farmer C."/>
            <person name="Delahaunty K."/>
            <person name="Markovic C."/>
            <person name="Hall O."/>
            <person name="Minx P."/>
            <person name="Tomlinson C."/>
            <person name="Mitreva M."/>
            <person name="Hou S."/>
            <person name="Chen J."/>
            <person name="Wollam A."/>
            <person name="Pepin K.H."/>
            <person name="Johnson M."/>
            <person name="Bhonagiri V."/>
            <person name="Zhang X."/>
            <person name="Suruliraj S."/>
            <person name="Warren W."/>
            <person name="Chinwalla A."/>
            <person name="Mardis E.R."/>
            <person name="Wilson R.K."/>
        </authorList>
    </citation>
    <scope>NUCLEOTIDE SEQUENCE [LARGE SCALE GENOMIC DNA]</scope>
    <source>
        <strain evidence="2 3">YIT 12067</strain>
    </source>
</reference>
<protein>
    <recommendedName>
        <fullName evidence="4">Secreted protein</fullName>
    </recommendedName>
</protein>
<proteinExistence type="predicted"/>
<comment type="caution">
    <text evidence="2">The sequence shown here is derived from an EMBL/GenBank/DDBJ whole genome shotgun (WGS) entry which is preliminary data.</text>
</comment>
<evidence type="ECO:0008006" key="4">
    <source>
        <dbReference type="Google" id="ProtNLM"/>
    </source>
</evidence>
<keyword evidence="1" id="KW-0732">Signal</keyword>
<organism evidence="2 3">
    <name type="scientific">Phascolarctobacterium succinatutens YIT 12067</name>
    <dbReference type="NCBI Taxonomy" id="626939"/>
    <lineage>
        <taxon>Bacteria</taxon>
        <taxon>Bacillati</taxon>
        <taxon>Bacillota</taxon>
        <taxon>Negativicutes</taxon>
        <taxon>Acidaminococcales</taxon>
        <taxon>Acidaminococcaceae</taxon>
        <taxon>Phascolarctobacterium</taxon>
    </lineage>
</organism>
<keyword evidence="3" id="KW-1185">Reference proteome</keyword>
<feature type="signal peptide" evidence="1">
    <location>
        <begin position="1"/>
        <end position="17"/>
    </location>
</feature>
<evidence type="ECO:0000256" key="1">
    <source>
        <dbReference type="SAM" id="SignalP"/>
    </source>
</evidence>
<dbReference type="HOGENOM" id="CLU_2480625_0_0_9"/>
<gene>
    <name evidence="2" type="ORF">HMPREF9443_01526</name>
</gene>